<comment type="caution">
    <text evidence="3">The sequence shown here is derived from an EMBL/GenBank/DDBJ whole genome shotgun (WGS) entry which is preliminary data.</text>
</comment>
<evidence type="ECO:0000313" key="4">
    <source>
        <dbReference type="Proteomes" id="UP000197138"/>
    </source>
</evidence>
<protein>
    <recommendedName>
        <fullName evidence="2">SAWADEE domain-containing protein</fullName>
    </recommendedName>
</protein>
<evidence type="ECO:0000313" key="3">
    <source>
        <dbReference type="EMBL" id="OWM76801.1"/>
    </source>
</evidence>
<gene>
    <name evidence="3" type="ORF">CDL15_Pgr021193</name>
</gene>
<dbReference type="Pfam" id="PF16719">
    <property type="entry name" value="SAWADEE"/>
    <property type="match status" value="1"/>
</dbReference>
<sequence length="323" mass="35945">MPRYPNPSSASPSPDIEFRTFDDDAWYSVRLLLLSSGHQLKLMYCHLSDFYDRVFHAKDFRSLEAIQDFRSRFRPASPQLQDSDCGSVTPGTLVCASHSPRDGDVCFYDAIVEAVERKEHSRYKCLCSFMLLSKHGPSEGKMVMKRIESICVVQPTVRVDPKVASFLEIATKHMNRIMPESNANSGDRKIDKCSGKSPQDIDLGGVRKHYMILIENLEKDLQSSSIEDFLQLHTSMSTRACIFPCLPSESYARGAIFVDSEKNLKKLYDFLEDPDQSSYPLEEVPAAMVPIRSPTFGLKGLPPAKHGDAPSNGDGVSGAAPIG</sequence>
<dbReference type="Proteomes" id="UP000197138">
    <property type="component" value="Unassembled WGS sequence"/>
</dbReference>
<dbReference type="InterPro" id="IPR032001">
    <property type="entry name" value="SAWADEE_dom"/>
</dbReference>
<evidence type="ECO:0000259" key="2">
    <source>
        <dbReference type="Pfam" id="PF16719"/>
    </source>
</evidence>
<dbReference type="AlphaFoldDB" id="A0A218WX37"/>
<organism evidence="3 4">
    <name type="scientific">Punica granatum</name>
    <name type="common">Pomegranate</name>
    <dbReference type="NCBI Taxonomy" id="22663"/>
    <lineage>
        <taxon>Eukaryota</taxon>
        <taxon>Viridiplantae</taxon>
        <taxon>Streptophyta</taxon>
        <taxon>Embryophyta</taxon>
        <taxon>Tracheophyta</taxon>
        <taxon>Spermatophyta</taxon>
        <taxon>Magnoliopsida</taxon>
        <taxon>eudicotyledons</taxon>
        <taxon>Gunneridae</taxon>
        <taxon>Pentapetalae</taxon>
        <taxon>rosids</taxon>
        <taxon>malvids</taxon>
        <taxon>Myrtales</taxon>
        <taxon>Lythraceae</taxon>
        <taxon>Punica</taxon>
    </lineage>
</organism>
<proteinExistence type="predicted"/>
<name>A0A218WX37_PUNGR</name>
<feature type="domain" description="SAWADEE" evidence="2">
    <location>
        <begin position="15"/>
        <end position="151"/>
    </location>
</feature>
<dbReference type="PANTHER" id="PTHR36384:SF1">
    <property type="entry name" value="SAWADEE PROTEIN"/>
    <property type="match status" value="1"/>
</dbReference>
<reference evidence="4" key="1">
    <citation type="journal article" date="2017" name="Plant J.">
        <title>The pomegranate (Punica granatum L.) genome and the genomics of punicalagin biosynthesis.</title>
        <authorList>
            <person name="Qin G."/>
            <person name="Xu C."/>
            <person name="Ming R."/>
            <person name="Tang H."/>
            <person name="Guyot R."/>
            <person name="Kramer E.M."/>
            <person name="Hu Y."/>
            <person name="Yi X."/>
            <person name="Qi Y."/>
            <person name="Xu X."/>
            <person name="Gao Z."/>
            <person name="Pan H."/>
            <person name="Jian J."/>
            <person name="Tian Y."/>
            <person name="Yue Z."/>
            <person name="Xu Y."/>
        </authorList>
    </citation>
    <scope>NUCLEOTIDE SEQUENCE [LARGE SCALE GENOMIC DNA]</scope>
    <source>
        <strain evidence="4">cv. Dabenzi</strain>
    </source>
</reference>
<dbReference type="GO" id="GO:0003682">
    <property type="term" value="F:chromatin binding"/>
    <property type="evidence" value="ECO:0007669"/>
    <property type="project" value="InterPro"/>
</dbReference>
<accession>A0A218WX37</accession>
<dbReference type="Gene3D" id="2.30.30.140">
    <property type="match status" value="1"/>
</dbReference>
<dbReference type="EMBL" id="MTKT01002980">
    <property type="protein sequence ID" value="OWM76801.1"/>
    <property type="molecule type" value="Genomic_DNA"/>
</dbReference>
<feature type="region of interest" description="Disordered" evidence="1">
    <location>
        <begin position="300"/>
        <end position="323"/>
    </location>
</feature>
<evidence type="ECO:0000256" key="1">
    <source>
        <dbReference type="SAM" id="MobiDB-lite"/>
    </source>
</evidence>
<dbReference type="PANTHER" id="PTHR36384">
    <property type="entry name" value="SAWADEE PROTEIN"/>
    <property type="match status" value="1"/>
</dbReference>